<reference evidence="4" key="1">
    <citation type="submission" date="2015-05" db="EMBL/GenBank/DDBJ databases">
        <authorList>
            <person name="Fogelqvist Johan"/>
        </authorList>
    </citation>
    <scope>NUCLEOTIDE SEQUENCE [LARGE SCALE GENOMIC DNA]</scope>
</reference>
<organism evidence="3 4">
    <name type="scientific">Verticillium longisporum</name>
    <name type="common">Verticillium dahliae var. longisporum</name>
    <dbReference type="NCBI Taxonomy" id="100787"/>
    <lineage>
        <taxon>Eukaryota</taxon>
        <taxon>Fungi</taxon>
        <taxon>Dikarya</taxon>
        <taxon>Ascomycota</taxon>
        <taxon>Pezizomycotina</taxon>
        <taxon>Sordariomycetes</taxon>
        <taxon>Hypocreomycetidae</taxon>
        <taxon>Glomerellales</taxon>
        <taxon>Plectosphaerellaceae</taxon>
        <taxon>Verticillium</taxon>
    </lineage>
</organism>
<dbReference type="Proteomes" id="UP000045706">
    <property type="component" value="Unassembled WGS sequence"/>
</dbReference>
<protein>
    <submittedName>
        <fullName evidence="3">Uncharacterized protein</fullName>
    </submittedName>
</protein>
<feature type="transmembrane region" description="Helical" evidence="2">
    <location>
        <begin position="39"/>
        <end position="64"/>
    </location>
</feature>
<accession>A0A0G4LHX2</accession>
<gene>
    <name evidence="3" type="ORF">BN1723_002764</name>
</gene>
<sequence>MTAANVAEKPSKANANTEPPPPSGLKAYLRIFTNGDAQLYALEAVAIIAAITSGVALALVNVVLGNFVTILGNATDGGLFPDGFMSRVQTAA</sequence>
<dbReference type="AlphaFoldDB" id="A0A0G4LHX2"/>
<evidence type="ECO:0000313" key="4">
    <source>
        <dbReference type="Proteomes" id="UP000045706"/>
    </source>
</evidence>
<keyword evidence="2" id="KW-0472">Membrane</keyword>
<evidence type="ECO:0000256" key="1">
    <source>
        <dbReference type="SAM" id="MobiDB-lite"/>
    </source>
</evidence>
<keyword evidence="2" id="KW-1133">Transmembrane helix</keyword>
<evidence type="ECO:0000313" key="3">
    <source>
        <dbReference type="EMBL" id="CRK21647.1"/>
    </source>
</evidence>
<keyword evidence="2" id="KW-0812">Transmembrane</keyword>
<evidence type="ECO:0000256" key="2">
    <source>
        <dbReference type="SAM" id="Phobius"/>
    </source>
</evidence>
<name>A0A0G4LHX2_VERLO</name>
<proteinExistence type="predicted"/>
<feature type="region of interest" description="Disordered" evidence="1">
    <location>
        <begin position="1"/>
        <end position="22"/>
    </location>
</feature>
<dbReference type="EMBL" id="CVQI01012224">
    <property type="protein sequence ID" value="CRK21647.1"/>
    <property type="molecule type" value="Genomic_DNA"/>
</dbReference>